<dbReference type="EMBL" id="SNYS01000005">
    <property type="protein sequence ID" value="TDQ71136.1"/>
    <property type="molecule type" value="Genomic_DNA"/>
</dbReference>
<dbReference type="AlphaFoldDB" id="A0A484F8E9"/>
<protein>
    <submittedName>
        <fullName evidence="2">Uncharacterized membrane protein YhaH (DUF805 family)</fullName>
    </submittedName>
</protein>
<dbReference type="Pfam" id="PF05656">
    <property type="entry name" value="DUF805"/>
    <property type="match status" value="1"/>
</dbReference>
<evidence type="ECO:0000313" key="2">
    <source>
        <dbReference type="EMBL" id="TDQ71136.1"/>
    </source>
</evidence>
<dbReference type="Proteomes" id="UP000294855">
    <property type="component" value="Unassembled WGS sequence"/>
</dbReference>
<sequence length="143" mass="15905">MEFVNTIMENYTFHGRVKRAPYIATTVGFWILAVIGLAMASFIPEYLTTASAAAGTIVLIAGFAFAVFAAMYVIFFAFQTYRRLHDIGLTGWIWPLAFLVVPAGGILLPVGILFEIFLFFPATATDEKRTYKEKPDRNVPTPV</sequence>
<dbReference type="GO" id="GO:0016020">
    <property type="term" value="C:membrane"/>
    <property type="evidence" value="ECO:0007669"/>
    <property type="project" value="InterPro"/>
</dbReference>
<proteinExistence type="predicted"/>
<feature type="transmembrane region" description="Helical" evidence="1">
    <location>
        <begin position="55"/>
        <end position="80"/>
    </location>
</feature>
<gene>
    <name evidence="2" type="ORF">C7391_0236</name>
</gene>
<keyword evidence="1" id="KW-0812">Transmembrane</keyword>
<accession>A0A484F8E9</accession>
<evidence type="ECO:0000313" key="3">
    <source>
        <dbReference type="Proteomes" id="UP000294855"/>
    </source>
</evidence>
<dbReference type="InterPro" id="IPR008523">
    <property type="entry name" value="DUF805"/>
</dbReference>
<keyword evidence="1" id="KW-0472">Membrane</keyword>
<comment type="caution">
    <text evidence="2">The sequence shown here is derived from an EMBL/GenBank/DDBJ whole genome shotgun (WGS) entry which is preliminary data.</text>
</comment>
<name>A0A484F8E9_9EURY</name>
<feature type="transmembrane region" description="Helical" evidence="1">
    <location>
        <begin position="20"/>
        <end position="43"/>
    </location>
</feature>
<reference evidence="2 3" key="1">
    <citation type="submission" date="2019-03" db="EMBL/GenBank/DDBJ databases">
        <title>Genomic Encyclopedia of Type Strains, Phase IV (KMG-IV): sequencing the most valuable type-strain genomes for metagenomic binning, comparative biology and taxonomic classification.</title>
        <authorList>
            <person name="Goeker M."/>
        </authorList>
    </citation>
    <scope>NUCLEOTIDE SEQUENCE [LARGE SCALE GENOMIC DNA]</scope>
    <source>
        <strain evidence="2 3">DSM 13328</strain>
    </source>
</reference>
<organism evidence="2 3">
    <name type="scientific">Methanimicrococcus blatticola</name>
    <dbReference type="NCBI Taxonomy" id="91560"/>
    <lineage>
        <taxon>Archaea</taxon>
        <taxon>Methanobacteriati</taxon>
        <taxon>Methanobacteriota</taxon>
        <taxon>Stenosarchaea group</taxon>
        <taxon>Methanomicrobia</taxon>
        <taxon>Methanosarcinales</taxon>
        <taxon>Methanosarcinaceae</taxon>
        <taxon>Methanimicrococcus</taxon>
    </lineage>
</organism>
<feature type="transmembrane region" description="Helical" evidence="1">
    <location>
        <begin position="92"/>
        <end position="120"/>
    </location>
</feature>
<evidence type="ECO:0000256" key="1">
    <source>
        <dbReference type="SAM" id="Phobius"/>
    </source>
</evidence>
<keyword evidence="3" id="KW-1185">Reference proteome</keyword>
<dbReference type="RefSeq" id="WP_133516712.1">
    <property type="nucleotide sequence ID" value="NZ_JAHDUW010000001.1"/>
</dbReference>
<keyword evidence="1" id="KW-1133">Transmembrane helix</keyword>